<feature type="compositionally biased region" description="Polar residues" evidence="4">
    <location>
        <begin position="84"/>
        <end position="93"/>
    </location>
</feature>
<dbReference type="PANTHER" id="PTHR32347">
    <property type="entry name" value="EFFLUX SYSTEM COMPONENT YKNX-RELATED"/>
    <property type="match status" value="1"/>
</dbReference>
<dbReference type="Pfam" id="PF25917">
    <property type="entry name" value="BSH_RND"/>
    <property type="match status" value="1"/>
</dbReference>
<dbReference type="GO" id="GO:0022857">
    <property type="term" value="F:transmembrane transporter activity"/>
    <property type="evidence" value="ECO:0007669"/>
    <property type="project" value="InterPro"/>
</dbReference>
<protein>
    <submittedName>
        <fullName evidence="7">Macrolide transporter</fullName>
    </submittedName>
</protein>
<dbReference type="Pfam" id="PF25967">
    <property type="entry name" value="RND-MFP_C"/>
    <property type="match status" value="1"/>
</dbReference>
<dbReference type="InterPro" id="IPR006143">
    <property type="entry name" value="RND_pump_MFP"/>
</dbReference>
<dbReference type="InterPro" id="IPR058625">
    <property type="entry name" value="MdtA-like_BSH"/>
</dbReference>
<dbReference type="Gene3D" id="2.40.30.170">
    <property type="match status" value="1"/>
</dbReference>
<proteinExistence type="inferred from homology"/>
<dbReference type="InterPro" id="IPR058627">
    <property type="entry name" value="MdtA-like_C"/>
</dbReference>
<keyword evidence="3" id="KW-0175">Coiled coil</keyword>
<dbReference type="InterPro" id="IPR050465">
    <property type="entry name" value="UPF0194_transport"/>
</dbReference>
<evidence type="ECO:0000259" key="6">
    <source>
        <dbReference type="Pfam" id="PF25967"/>
    </source>
</evidence>
<comment type="similarity">
    <text evidence="2">Belongs to the membrane fusion protein (MFP) (TC 8.A.1) family.</text>
</comment>
<evidence type="ECO:0000256" key="1">
    <source>
        <dbReference type="ARBA" id="ARBA00004196"/>
    </source>
</evidence>
<dbReference type="EMBL" id="BOPG01000006">
    <property type="protein sequence ID" value="GIJ53324.1"/>
    <property type="molecule type" value="Genomic_DNA"/>
</dbReference>
<reference evidence="7" key="1">
    <citation type="submission" date="2021-01" db="EMBL/GenBank/DDBJ databases">
        <title>Whole genome shotgun sequence of Virgisporangium aurantiacum NBRC 16421.</title>
        <authorList>
            <person name="Komaki H."/>
            <person name="Tamura T."/>
        </authorList>
    </citation>
    <scope>NUCLEOTIDE SEQUENCE</scope>
    <source>
        <strain evidence="7">NBRC 16421</strain>
    </source>
</reference>
<name>A0A8J3YX70_9ACTN</name>
<dbReference type="GO" id="GO:0030313">
    <property type="term" value="C:cell envelope"/>
    <property type="evidence" value="ECO:0007669"/>
    <property type="project" value="UniProtKB-SubCell"/>
</dbReference>
<evidence type="ECO:0000256" key="3">
    <source>
        <dbReference type="ARBA" id="ARBA00023054"/>
    </source>
</evidence>
<evidence type="ECO:0000313" key="7">
    <source>
        <dbReference type="EMBL" id="GIJ53324.1"/>
    </source>
</evidence>
<dbReference type="GO" id="GO:0016020">
    <property type="term" value="C:membrane"/>
    <property type="evidence" value="ECO:0007669"/>
    <property type="project" value="InterPro"/>
</dbReference>
<dbReference type="PANTHER" id="PTHR32347:SF23">
    <property type="entry name" value="BLL5650 PROTEIN"/>
    <property type="match status" value="1"/>
</dbReference>
<evidence type="ECO:0000259" key="5">
    <source>
        <dbReference type="Pfam" id="PF25917"/>
    </source>
</evidence>
<comment type="caution">
    <text evidence="7">The sequence shown here is derived from an EMBL/GenBank/DDBJ whole genome shotgun (WGS) entry which is preliminary data.</text>
</comment>
<dbReference type="Proteomes" id="UP000612585">
    <property type="component" value="Unassembled WGS sequence"/>
</dbReference>
<keyword evidence="8" id="KW-1185">Reference proteome</keyword>
<sequence length="339" mass="33658">MVASVAVFALTRPDGRATAGTGTAKVQRGTVTSTVSAAGTVAALQSRSLGFATSGTLTEVNVRVGDTVQAGAVLAKIDPASAQSAVDSAQESVDSAEDDVDNAETEAAAATKAATPSASASRAGGAGGTTGGTSTTQRTQGTDALMSAQQRLNNAKLALRQAQAKLAGTVITAPVAGRVLSISGAVGSQAQSGVVTLAGTADVAVKAQFTEAEVAALAAGQTATITLPDRDDAELAGKVTQIDPAGTVSNRLVRYAAVITFDQAPDALLYGQSANVVVTTESADGVLYVPSIAVVDGTVTVKVNGRTEKRTVEVGLRGDVSTEIRSGLNEGDEVLVSGG</sequence>
<feature type="region of interest" description="Disordered" evidence="4">
    <location>
        <begin position="84"/>
        <end position="138"/>
    </location>
</feature>
<feature type="domain" description="Multidrug resistance protein MdtA-like barrel-sandwich hybrid" evidence="5">
    <location>
        <begin position="54"/>
        <end position="194"/>
    </location>
</feature>
<gene>
    <name evidence="7" type="ORF">Vau01_008400</name>
</gene>
<comment type="subcellular location">
    <subcellularLocation>
        <location evidence="1">Cell envelope</location>
    </subcellularLocation>
</comment>
<dbReference type="Gene3D" id="6.20.50.140">
    <property type="match status" value="1"/>
</dbReference>
<dbReference type="NCBIfam" id="TIGR01730">
    <property type="entry name" value="RND_mfp"/>
    <property type="match status" value="1"/>
</dbReference>
<dbReference type="SUPFAM" id="SSF111369">
    <property type="entry name" value="HlyD-like secretion proteins"/>
    <property type="match status" value="1"/>
</dbReference>
<feature type="compositionally biased region" description="Low complexity" evidence="4">
    <location>
        <begin position="105"/>
        <end position="123"/>
    </location>
</feature>
<feature type="compositionally biased region" description="Acidic residues" evidence="4">
    <location>
        <begin position="94"/>
        <end position="104"/>
    </location>
</feature>
<dbReference type="AlphaFoldDB" id="A0A8J3YX70"/>
<evidence type="ECO:0000313" key="8">
    <source>
        <dbReference type="Proteomes" id="UP000612585"/>
    </source>
</evidence>
<feature type="domain" description="Multidrug resistance protein MdtA-like C-terminal permuted SH3" evidence="6">
    <location>
        <begin position="299"/>
        <end position="338"/>
    </location>
</feature>
<accession>A0A8J3YX70</accession>
<evidence type="ECO:0000256" key="2">
    <source>
        <dbReference type="ARBA" id="ARBA00009477"/>
    </source>
</evidence>
<organism evidence="7 8">
    <name type="scientific">Virgisporangium aurantiacum</name>
    <dbReference type="NCBI Taxonomy" id="175570"/>
    <lineage>
        <taxon>Bacteria</taxon>
        <taxon>Bacillati</taxon>
        <taxon>Actinomycetota</taxon>
        <taxon>Actinomycetes</taxon>
        <taxon>Micromonosporales</taxon>
        <taxon>Micromonosporaceae</taxon>
        <taxon>Virgisporangium</taxon>
    </lineage>
</organism>
<evidence type="ECO:0000256" key="4">
    <source>
        <dbReference type="SAM" id="MobiDB-lite"/>
    </source>
</evidence>
<dbReference type="Gene3D" id="2.40.50.100">
    <property type="match status" value="1"/>
</dbReference>